<comment type="caution">
    <text evidence="10">The sequence shown here is derived from an EMBL/GenBank/DDBJ whole genome shotgun (WGS) entry which is preliminary data.</text>
</comment>
<dbReference type="GO" id="GO:0005737">
    <property type="term" value="C:cytoplasm"/>
    <property type="evidence" value="ECO:0007669"/>
    <property type="project" value="UniProtKB-SubCell"/>
</dbReference>
<feature type="compositionally biased region" description="Low complexity" evidence="9">
    <location>
        <begin position="267"/>
        <end position="284"/>
    </location>
</feature>
<evidence type="ECO:0000256" key="5">
    <source>
        <dbReference type="ARBA" id="ARBA00022491"/>
    </source>
</evidence>
<accession>W9Y194</accession>
<keyword evidence="4" id="KW-0963">Cytoplasm</keyword>
<dbReference type="GO" id="GO:0005634">
    <property type="term" value="C:nucleus"/>
    <property type="evidence" value="ECO:0007669"/>
    <property type="project" value="UniProtKB-SubCell"/>
</dbReference>
<reference evidence="10 11" key="1">
    <citation type="submission" date="2013-03" db="EMBL/GenBank/DDBJ databases">
        <title>The Genome Sequence of Capronia epimyces CBS 606.96.</title>
        <authorList>
            <consortium name="The Broad Institute Genomics Platform"/>
            <person name="Cuomo C."/>
            <person name="de Hoog S."/>
            <person name="Gorbushina A."/>
            <person name="Walker B."/>
            <person name="Young S.K."/>
            <person name="Zeng Q."/>
            <person name="Gargeya S."/>
            <person name="Fitzgerald M."/>
            <person name="Haas B."/>
            <person name="Abouelleil A."/>
            <person name="Allen A.W."/>
            <person name="Alvarado L."/>
            <person name="Arachchi H.M."/>
            <person name="Berlin A.M."/>
            <person name="Chapman S.B."/>
            <person name="Gainer-Dewar J."/>
            <person name="Goldberg J."/>
            <person name="Griggs A."/>
            <person name="Gujja S."/>
            <person name="Hansen M."/>
            <person name="Howarth C."/>
            <person name="Imamovic A."/>
            <person name="Ireland A."/>
            <person name="Larimer J."/>
            <person name="McCowan C."/>
            <person name="Murphy C."/>
            <person name="Pearson M."/>
            <person name="Poon T.W."/>
            <person name="Priest M."/>
            <person name="Roberts A."/>
            <person name="Saif S."/>
            <person name="Shea T."/>
            <person name="Sisk P."/>
            <person name="Sykes S."/>
            <person name="Wortman J."/>
            <person name="Nusbaum C."/>
            <person name="Birren B."/>
        </authorList>
    </citation>
    <scope>NUCLEOTIDE SEQUENCE [LARGE SCALE GENOMIC DNA]</scope>
    <source>
        <strain evidence="10 11">CBS 606.96</strain>
    </source>
</reference>
<protein>
    <submittedName>
        <fullName evidence="10">Uncharacterized protein</fullName>
    </submittedName>
</protein>
<keyword evidence="7" id="KW-0804">Transcription</keyword>
<dbReference type="AlphaFoldDB" id="W9Y194"/>
<evidence type="ECO:0000256" key="7">
    <source>
        <dbReference type="ARBA" id="ARBA00023163"/>
    </source>
</evidence>
<evidence type="ECO:0000256" key="1">
    <source>
        <dbReference type="ARBA" id="ARBA00004123"/>
    </source>
</evidence>
<dbReference type="RefSeq" id="XP_007731861.1">
    <property type="nucleotide sequence ID" value="XM_007733671.1"/>
</dbReference>
<feature type="compositionally biased region" description="Polar residues" evidence="9">
    <location>
        <begin position="109"/>
        <end position="126"/>
    </location>
</feature>
<dbReference type="EMBL" id="AMGY01000003">
    <property type="protein sequence ID" value="EXJ86582.1"/>
    <property type="molecule type" value="Genomic_DNA"/>
</dbReference>
<proteinExistence type="inferred from homology"/>
<dbReference type="eggNOG" id="ENOG502SZ4K">
    <property type="taxonomic scope" value="Eukaryota"/>
</dbReference>
<name>W9Y194_9EURO</name>
<evidence type="ECO:0000256" key="4">
    <source>
        <dbReference type="ARBA" id="ARBA00022490"/>
    </source>
</evidence>
<evidence type="ECO:0000256" key="6">
    <source>
        <dbReference type="ARBA" id="ARBA00023015"/>
    </source>
</evidence>
<evidence type="ECO:0000256" key="8">
    <source>
        <dbReference type="ARBA" id="ARBA00023242"/>
    </source>
</evidence>
<keyword evidence="6" id="KW-0805">Transcription regulation</keyword>
<organism evidence="10 11">
    <name type="scientific">Capronia epimyces CBS 606.96</name>
    <dbReference type="NCBI Taxonomy" id="1182542"/>
    <lineage>
        <taxon>Eukaryota</taxon>
        <taxon>Fungi</taxon>
        <taxon>Dikarya</taxon>
        <taxon>Ascomycota</taxon>
        <taxon>Pezizomycotina</taxon>
        <taxon>Eurotiomycetes</taxon>
        <taxon>Chaetothyriomycetidae</taxon>
        <taxon>Chaetothyriales</taxon>
        <taxon>Herpotrichiellaceae</taxon>
        <taxon>Capronia</taxon>
    </lineage>
</organism>
<evidence type="ECO:0000313" key="11">
    <source>
        <dbReference type="Proteomes" id="UP000019478"/>
    </source>
</evidence>
<gene>
    <name evidence="10" type="ORF">A1O3_03535</name>
</gene>
<feature type="region of interest" description="Disordered" evidence="9">
    <location>
        <begin position="262"/>
        <end position="335"/>
    </location>
</feature>
<evidence type="ECO:0000256" key="2">
    <source>
        <dbReference type="ARBA" id="ARBA00004496"/>
    </source>
</evidence>
<comment type="subcellular location">
    <subcellularLocation>
        <location evidence="2">Cytoplasm</location>
    </subcellularLocation>
    <subcellularLocation>
        <location evidence="1">Nucleus</location>
    </subcellularLocation>
</comment>
<keyword evidence="8" id="KW-0539">Nucleus</keyword>
<keyword evidence="5" id="KW-0678">Repressor</keyword>
<dbReference type="HOGENOM" id="CLU_026245_0_0_1"/>
<dbReference type="InterPro" id="IPR013734">
    <property type="entry name" value="TF_Nrm1/Whi5"/>
</dbReference>
<evidence type="ECO:0000313" key="10">
    <source>
        <dbReference type="EMBL" id="EXJ86582.1"/>
    </source>
</evidence>
<dbReference type="Proteomes" id="UP000019478">
    <property type="component" value="Unassembled WGS sequence"/>
</dbReference>
<feature type="region of interest" description="Disordered" evidence="9">
    <location>
        <begin position="366"/>
        <end position="452"/>
    </location>
</feature>
<dbReference type="GeneID" id="19167661"/>
<feature type="compositionally biased region" description="Polar residues" evidence="9">
    <location>
        <begin position="89"/>
        <end position="98"/>
    </location>
</feature>
<dbReference type="Pfam" id="PF08528">
    <property type="entry name" value="Whi5"/>
    <property type="match status" value="1"/>
</dbReference>
<feature type="region of interest" description="Disordered" evidence="9">
    <location>
        <begin position="1"/>
        <end position="131"/>
    </location>
</feature>
<dbReference type="STRING" id="1182542.W9Y194"/>
<sequence length="487" mass="52899">MNPTTSPARRVLGEKDANALLHTQSARKANRGLENASPVAQRPSLKRPVSLSPISRHAGQKRKIEEAYEQEMPGLDSPSRDASMAHPMSQMTEMLSDSPSEHEGPYKTSVDQYKSTPNTVFSSFRPSQDEPCPVEAQFEIHEEPSQQTLDTMHAITLPQNTSQLMPSLRPNLFKEGSQVSLSMSSLIDFENNRSSEGDDDDGMQMLEEHDVVPDQRPKTQEESRKEMLLEKAETLRTRLQLAIFKIQTNQVSRPFARLQIPEAKARSSSPDLAALSSSSPGSSSTVRAYPGPGRSPAVTQQQQQQQDQEARVASARARATMGPNPKVRSLSSLPMPSIAPTAFSARWNNELELEAVEQTTQFQRQFQFQRQRQSASAHFPSSPPLPSADLPSTARHPDRRADQPKTPMRSSSSTSASASASASASRHADNYRANANSSQRRSHHRPGGLTSSVVKGEAASSLLELVRGGAGAGAGAARSGGTGMCGL</sequence>
<feature type="compositionally biased region" description="Low complexity" evidence="9">
    <location>
        <begin position="410"/>
        <end position="425"/>
    </location>
</feature>
<comment type="similarity">
    <text evidence="3">Belongs to the WHI5/NRM1 family.</text>
</comment>
<keyword evidence="11" id="KW-1185">Reference proteome</keyword>
<evidence type="ECO:0000256" key="9">
    <source>
        <dbReference type="SAM" id="MobiDB-lite"/>
    </source>
</evidence>
<evidence type="ECO:0000256" key="3">
    <source>
        <dbReference type="ARBA" id="ARBA00006922"/>
    </source>
</evidence>
<dbReference type="OrthoDB" id="5345625at2759"/>